<comment type="similarity">
    <text evidence="2">Belongs to the tweety family.</text>
</comment>
<keyword evidence="8 14" id="KW-0472">Membrane</keyword>
<organism evidence="15 16">
    <name type="scientific">Fragilariopsis cylindrus CCMP1102</name>
    <dbReference type="NCBI Taxonomy" id="635003"/>
    <lineage>
        <taxon>Eukaryota</taxon>
        <taxon>Sar</taxon>
        <taxon>Stramenopiles</taxon>
        <taxon>Ochrophyta</taxon>
        <taxon>Bacillariophyta</taxon>
        <taxon>Bacillariophyceae</taxon>
        <taxon>Bacillariophycidae</taxon>
        <taxon>Bacillariales</taxon>
        <taxon>Bacillariaceae</taxon>
        <taxon>Fragilariopsis</taxon>
    </lineage>
</organism>
<sequence length="775" mass="86385">MEKDNYDASIYSPPQVAVIIGEVLRAPRQAGHSGNFTDLFSSVREEQRGYIDGLLVVSIIFSVFFLIWAFILVVLKCKGKEVGCASGRAFVNTCPEDDESSETDIEKTQNDDFASTSVSSSDESCSVSSSKPLFSEHGDTVMGCFSSDFSSDDSKSDEVSPDVTKANRRERRTRLVFILFASIALICAPLTLFLTFSPLKEVVTQSSDNLILTIRNTLDEVETALSTIDLASVSVIELVNTVPTDLAIICPLVNDTTTFESLLGVDIGDIIGTLLQQQDSLREEVESRLSIGQSFVNGTEKGLSTLEMSIDKFEEYIWIIPGLLLCISILATISILGVVLAWREESGVKFQRAMSYIVLPLLVLTAIICWIVVVGLSLSTMVGTDVCLSSSSNGSPDQTVQEILSIVGNGMDETTFQIVSASTNQCKGPDPTEDIQILKEVIQDYIDNIWRQISKIDSVGRAEVIEKCGGDKVFTDMLTGAREIAKILTTIRRSLSSTVEAMRCESLSSIYTQASHDIMCTETLSASVFGFITFLIMWICVMMMISLRASWLRNIEEEKVYHDETEVAENMVLDEHEEYLAYISRYKHEWQEYEGFEEEGATKSATTNRLNNEFEDTESSGHTDSHHDVDSSHYYGSEEFSCEPYESYDKSDEDEGISYDSDDEISFANISREHNDGLHYVCENEERVLVPSQQQPPPLPPPMNPEFSDENERKVPSKAKVNRRHRSSASSVTSRKSLQSQVKVNSHFDFEPDFDHNFSNDLQQTDEVEVQLCNS</sequence>
<evidence type="ECO:0000256" key="4">
    <source>
        <dbReference type="ARBA" id="ARBA00022475"/>
    </source>
</evidence>
<feature type="transmembrane region" description="Helical" evidence="14">
    <location>
        <begin position="524"/>
        <end position="545"/>
    </location>
</feature>
<dbReference type="PANTHER" id="PTHR12424:SF19">
    <property type="entry name" value="INTEGRASE ZINC-BINDING DOMAIN-CONTAINING PROTEIN"/>
    <property type="match status" value="1"/>
</dbReference>
<gene>
    <name evidence="15" type="ORF">FRACYDRAFT_250879</name>
</gene>
<keyword evidence="11" id="KW-0868">Chloride</keyword>
<feature type="compositionally biased region" description="Basic and acidic residues" evidence="13">
    <location>
        <begin position="619"/>
        <end position="631"/>
    </location>
</feature>
<proteinExistence type="inferred from homology"/>
<evidence type="ECO:0000256" key="6">
    <source>
        <dbReference type="ARBA" id="ARBA00022989"/>
    </source>
</evidence>
<dbReference type="OrthoDB" id="46897at2759"/>
<feature type="transmembrane region" description="Helical" evidence="14">
    <location>
        <begin position="175"/>
        <end position="196"/>
    </location>
</feature>
<evidence type="ECO:0000313" key="16">
    <source>
        <dbReference type="Proteomes" id="UP000095751"/>
    </source>
</evidence>
<feature type="region of interest" description="Disordered" evidence="13">
    <location>
        <begin position="614"/>
        <end position="635"/>
    </location>
</feature>
<evidence type="ECO:0000256" key="13">
    <source>
        <dbReference type="SAM" id="MobiDB-lite"/>
    </source>
</evidence>
<dbReference type="AlphaFoldDB" id="A0A1E7ENN5"/>
<dbReference type="GO" id="GO:0034707">
    <property type="term" value="C:chloride channel complex"/>
    <property type="evidence" value="ECO:0007669"/>
    <property type="project" value="UniProtKB-KW"/>
</dbReference>
<dbReference type="Proteomes" id="UP000095751">
    <property type="component" value="Unassembled WGS sequence"/>
</dbReference>
<feature type="region of interest" description="Disordered" evidence="13">
    <location>
        <begin position="95"/>
        <end position="123"/>
    </location>
</feature>
<keyword evidence="5 14" id="KW-0812">Transmembrane</keyword>
<evidence type="ECO:0000256" key="10">
    <source>
        <dbReference type="ARBA" id="ARBA00023180"/>
    </source>
</evidence>
<dbReference type="InterPro" id="IPR006990">
    <property type="entry name" value="Tweety"/>
</dbReference>
<evidence type="ECO:0000256" key="11">
    <source>
        <dbReference type="ARBA" id="ARBA00023214"/>
    </source>
</evidence>
<dbReference type="EMBL" id="KV784385">
    <property type="protein sequence ID" value="OEU07464.1"/>
    <property type="molecule type" value="Genomic_DNA"/>
</dbReference>
<reference evidence="15 16" key="1">
    <citation type="submission" date="2016-09" db="EMBL/GenBank/DDBJ databases">
        <title>Extensive genetic diversity and differential bi-allelic expression allows diatom success in the polar Southern Ocean.</title>
        <authorList>
            <consortium name="DOE Joint Genome Institute"/>
            <person name="Mock T."/>
            <person name="Otillar R.P."/>
            <person name="Strauss J."/>
            <person name="Dupont C."/>
            <person name="Frickenhaus S."/>
            <person name="Maumus F."/>
            <person name="Mcmullan M."/>
            <person name="Sanges R."/>
            <person name="Schmutz J."/>
            <person name="Toseland A."/>
            <person name="Valas R."/>
            <person name="Veluchamy A."/>
            <person name="Ward B.J."/>
            <person name="Allen A."/>
            <person name="Barry K."/>
            <person name="Falciatore A."/>
            <person name="Ferrante M."/>
            <person name="Fortunato A.E."/>
            <person name="Gloeckner G."/>
            <person name="Gruber A."/>
            <person name="Hipkin R."/>
            <person name="Janech M."/>
            <person name="Kroth P."/>
            <person name="Leese F."/>
            <person name="Lindquist E."/>
            <person name="Lyon B.R."/>
            <person name="Martin J."/>
            <person name="Mayer C."/>
            <person name="Parker M."/>
            <person name="Quesneville H."/>
            <person name="Raymond J."/>
            <person name="Uhlig C."/>
            <person name="Valentin K.U."/>
            <person name="Worden A.Z."/>
            <person name="Armbrust E.V."/>
            <person name="Bowler C."/>
            <person name="Green B."/>
            <person name="Moulton V."/>
            <person name="Van Oosterhout C."/>
            <person name="Grigoriev I."/>
        </authorList>
    </citation>
    <scope>NUCLEOTIDE SEQUENCE [LARGE SCALE GENOMIC DNA]</scope>
    <source>
        <strain evidence="15 16">CCMP1102</strain>
    </source>
</reference>
<evidence type="ECO:0000256" key="14">
    <source>
        <dbReference type="SAM" id="Phobius"/>
    </source>
</evidence>
<accession>A0A1E7ENN5</accession>
<dbReference type="GO" id="GO:0005886">
    <property type="term" value="C:plasma membrane"/>
    <property type="evidence" value="ECO:0007669"/>
    <property type="project" value="UniProtKB-SubCell"/>
</dbReference>
<evidence type="ECO:0000256" key="8">
    <source>
        <dbReference type="ARBA" id="ARBA00023136"/>
    </source>
</evidence>
<dbReference type="GO" id="GO:0005254">
    <property type="term" value="F:chloride channel activity"/>
    <property type="evidence" value="ECO:0007669"/>
    <property type="project" value="UniProtKB-KW"/>
</dbReference>
<evidence type="ECO:0000313" key="15">
    <source>
        <dbReference type="EMBL" id="OEU07464.1"/>
    </source>
</evidence>
<feature type="transmembrane region" description="Helical" evidence="14">
    <location>
        <begin position="54"/>
        <end position="75"/>
    </location>
</feature>
<keyword evidence="12" id="KW-0407">Ion channel</keyword>
<evidence type="ECO:0000256" key="9">
    <source>
        <dbReference type="ARBA" id="ARBA00023173"/>
    </source>
</evidence>
<feature type="compositionally biased region" description="Low complexity" evidence="13">
    <location>
        <begin position="728"/>
        <end position="737"/>
    </location>
</feature>
<feature type="compositionally biased region" description="Pro residues" evidence="13">
    <location>
        <begin position="694"/>
        <end position="704"/>
    </location>
</feature>
<protein>
    <submittedName>
        <fullName evidence="15">Uncharacterized protein</fullName>
    </submittedName>
</protein>
<feature type="region of interest" description="Disordered" evidence="13">
    <location>
        <begin position="691"/>
        <end position="740"/>
    </location>
</feature>
<dbReference type="PANTHER" id="PTHR12424">
    <property type="entry name" value="TWEETY-RELATED"/>
    <property type="match status" value="1"/>
</dbReference>
<dbReference type="InParanoid" id="A0A1E7ENN5"/>
<keyword evidence="10" id="KW-0325">Glycoprotein</keyword>
<keyword evidence="9" id="KW-0869">Chloride channel</keyword>
<evidence type="ECO:0000256" key="12">
    <source>
        <dbReference type="ARBA" id="ARBA00023303"/>
    </source>
</evidence>
<keyword evidence="16" id="KW-1185">Reference proteome</keyword>
<evidence type="ECO:0000256" key="2">
    <source>
        <dbReference type="ARBA" id="ARBA00009849"/>
    </source>
</evidence>
<dbReference type="KEGG" id="fcy:FRACYDRAFT_250879"/>
<evidence type="ECO:0000256" key="7">
    <source>
        <dbReference type="ARBA" id="ARBA00023065"/>
    </source>
</evidence>
<evidence type="ECO:0000256" key="5">
    <source>
        <dbReference type="ARBA" id="ARBA00022692"/>
    </source>
</evidence>
<comment type="subcellular location">
    <subcellularLocation>
        <location evidence="1">Cell membrane</location>
        <topology evidence="1">Multi-pass membrane protein</topology>
    </subcellularLocation>
</comment>
<evidence type="ECO:0000256" key="1">
    <source>
        <dbReference type="ARBA" id="ARBA00004651"/>
    </source>
</evidence>
<feature type="transmembrane region" description="Helical" evidence="14">
    <location>
        <begin position="354"/>
        <end position="378"/>
    </location>
</feature>
<keyword evidence="4" id="KW-1003">Cell membrane</keyword>
<keyword evidence="3" id="KW-0813">Transport</keyword>
<name>A0A1E7ENN5_9STRA</name>
<evidence type="ECO:0000256" key="3">
    <source>
        <dbReference type="ARBA" id="ARBA00022448"/>
    </source>
</evidence>
<keyword evidence="7" id="KW-0406">Ion transport</keyword>
<feature type="transmembrane region" description="Helical" evidence="14">
    <location>
        <begin position="316"/>
        <end position="342"/>
    </location>
</feature>
<feature type="compositionally biased region" description="Basic residues" evidence="13">
    <location>
        <begin position="716"/>
        <end position="727"/>
    </location>
</feature>
<keyword evidence="6 14" id="KW-1133">Transmembrane helix</keyword>